<reference evidence="2 3" key="1">
    <citation type="journal article" date="2016" name="Genome Biol. Evol.">
        <title>Divergent and convergent evolution of fungal pathogenicity.</title>
        <authorList>
            <person name="Shang Y."/>
            <person name="Xiao G."/>
            <person name="Zheng P."/>
            <person name="Cen K."/>
            <person name="Zhan S."/>
            <person name="Wang C."/>
        </authorList>
    </citation>
    <scope>NUCLEOTIDE SEQUENCE [LARGE SCALE GENOMIC DNA]</scope>
    <source>
        <strain evidence="2 3">RCEF 264</strain>
    </source>
</reference>
<evidence type="ECO:0000256" key="1">
    <source>
        <dbReference type="SAM" id="SignalP"/>
    </source>
</evidence>
<evidence type="ECO:0000313" key="3">
    <source>
        <dbReference type="Proteomes" id="UP000076874"/>
    </source>
</evidence>
<evidence type="ECO:0000313" key="2">
    <source>
        <dbReference type="EMBL" id="OAA64454.1"/>
    </source>
</evidence>
<feature type="chain" id="PRO_5007894210" description="AA1-like domain-containing protein" evidence="1">
    <location>
        <begin position="21"/>
        <end position="210"/>
    </location>
</feature>
<dbReference type="AlphaFoldDB" id="A0A167X2I9"/>
<accession>A0A167X2I9</accession>
<keyword evidence="1" id="KW-0732">Signal</keyword>
<proteinExistence type="predicted"/>
<organism evidence="2 3">
    <name type="scientific">Niveomyces insectorum RCEF 264</name>
    <dbReference type="NCBI Taxonomy" id="1081102"/>
    <lineage>
        <taxon>Eukaryota</taxon>
        <taxon>Fungi</taxon>
        <taxon>Dikarya</taxon>
        <taxon>Ascomycota</taxon>
        <taxon>Pezizomycotina</taxon>
        <taxon>Sordariomycetes</taxon>
        <taxon>Hypocreomycetidae</taxon>
        <taxon>Hypocreales</taxon>
        <taxon>Cordycipitaceae</taxon>
        <taxon>Niveomyces</taxon>
    </lineage>
</organism>
<dbReference type="OrthoDB" id="5239982at2759"/>
<name>A0A167X2I9_9HYPO</name>
<gene>
    <name evidence="2" type="ORF">SPI_03101</name>
</gene>
<sequence>MQLLARPVLLAGLLLASVGAAQLAQLAHLAYELPAELLALATGSGGTTASTTTAAAAAAATSNTAAACFYPANFTLDQFTTWTPAANTSQSYVSFVFRDDGTRIRTPCVYNATSPSLTAGTSLAARYACGDPVVAFIWQKNEATLIEATCPGQTATHFEAAGSVRPGTFACTATDAAWSTELGAGPGLLCTATAPMTANFTSQEPSPLQK</sequence>
<evidence type="ECO:0008006" key="4">
    <source>
        <dbReference type="Google" id="ProtNLM"/>
    </source>
</evidence>
<dbReference type="EMBL" id="AZHD01000004">
    <property type="protein sequence ID" value="OAA64454.1"/>
    <property type="molecule type" value="Genomic_DNA"/>
</dbReference>
<protein>
    <recommendedName>
        <fullName evidence="4">AA1-like domain-containing protein</fullName>
    </recommendedName>
</protein>
<dbReference type="STRING" id="1081102.A0A167X2I9"/>
<dbReference type="Proteomes" id="UP000076874">
    <property type="component" value="Unassembled WGS sequence"/>
</dbReference>
<feature type="signal peptide" evidence="1">
    <location>
        <begin position="1"/>
        <end position="20"/>
    </location>
</feature>
<keyword evidence="3" id="KW-1185">Reference proteome</keyword>
<comment type="caution">
    <text evidence="2">The sequence shown here is derived from an EMBL/GenBank/DDBJ whole genome shotgun (WGS) entry which is preliminary data.</text>
</comment>